<name>A0AAV4RZ17_CAEEX</name>
<proteinExistence type="predicted"/>
<dbReference type="Proteomes" id="UP001054945">
    <property type="component" value="Unassembled WGS sequence"/>
</dbReference>
<dbReference type="EMBL" id="BPLR01008570">
    <property type="protein sequence ID" value="GIY25727.1"/>
    <property type="molecule type" value="Genomic_DNA"/>
</dbReference>
<comment type="caution">
    <text evidence="1">The sequence shown here is derived from an EMBL/GenBank/DDBJ whole genome shotgun (WGS) entry which is preliminary data.</text>
</comment>
<gene>
    <name evidence="1" type="ORF">CEXT_501191</name>
</gene>
<organism evidence="1 2">
    <name type="scientific">Caerostris extrusa</name>
    <name type="common">Bark spider</name>
    <name type="synonym">Caerostris bankana</name>
    <dbReference type="NCBI Taxonomy" id="172846"/>
    <lineage>
        <taxon>Eukaryota</taxon>
        <taxon>Metazoa</taxon>
        <taxon>Ecdysozoa</taxon>
        <taxon>Arthropoda</taxon>
        <taxon>Chelicerata</taxon>
        <taxon>Arachnida</taxon>
        <taxon>Araneae</taxon>
        <taxon>Araneomorphae</taxon>
        <taxon>Entelegynae</taxon>
        <taxon>Araneoidea</taxon>
        <taxon>Araneidae</taxon>
        <taxon>Caerostris</taxon>
    </lineage>
</organism>
<keyword evidence="2" id="KW-1185">Reference proteome</keyword>
<dbReference type="AlphaFoldDB" id="A0AAV4RZ17"/>
<protein>
    <submittedName>
        <fullName evidence="1">Uncharacterized protein</fullName>
    </submittedName>
</protein>
<evidence type="ECO:0000313" key="2">
    <source>
        <dbReference type="Proteomes" id="UP001054945"/>
    </source>
</evidence>
<sequence>MAMIFWKLGETVNTIRYCQRMINLSPALIEKRPELATRHIKVILQDGILPHHIQRKRSDTPFMHLAGNSCPIRLLFDYLISSMAHTLFMIHNNYEDDQK</sequence>
<reference evidence="1 2" key="1">
    <citation type="submission" date="2021-06" db="EMBL/GenBank/DDBJ databases">
        <title>Caerostris extrusa draft genome.</title>
        <authorList>
            <person name="Kono N."/>
            <person name="Arakawa K."/>
        </authorList>
    </citation>
    <scope>NUCLEOTIDE SEQUENCE [LARGE SCALE GENOMIC DNA]</scope>
</reference>
<accession>A0AAV4RZ17</accession>
<evidence type="ECO:0000313" key="1">
    <source>
        <dbReference type="EMBL" id="GIY25727.1"/>
    </source>
</evidence>